<dbReference type="Gene3D" id="3.40.50.150">
    <property type="entry name" value="Vaccinia Virus protein VP39"/>
    <property type="match status" value="1"/>
</dbReference>
<dbReference type="EMBL" id="JACTNZ010000004">
    <property type="protein sequence ID" value="KAG5551336.1"/>
    <property type="molecule type" value="Genomic_DNA"/>
</dbReference>
<reference evidence="1" key="1">
    <citation type="submission" date="2020-08" db="EMBL/GenBank/DDBJ databases">
        <title>Plant Genome Project.</title>
        <authorList>
            <person name="Zhang R.-G."/>
        </authorList>
    </citation>
    <scope>NUCLEOTIDE SEQUENCE</scope>
    <source>
        <strain evidence="1">WSP0</strain>
        <tissue evidence="1">Leaf</tissue>
    </source>
</reference>
<proteinExistence type="predicted"/>
<evidence type="ECO:0000313" key="2">
    <source>
        <dbReference type="Proteomes" id="UP000823749"/>
    </source>
</evidence>
<protein>
    <submittedName>
        <fullName evidence="1">Uncharacterized protein</fullName>
    </submittedName>
</protein>
<organism evidence="1 2">
    <name type="scientific">Rhododendron griersonianum</name>
    <dbReference type="NCBI Taxonomy" id="479676"/>
    <lineage>
        <taxon>Eukaryota</taxon>
        <taxon>Viridiplantae</taxon>
        <taxon>Streptophyta</taxon>
        <taxon>Embryophyta</taxon>
        <taxon>Tracheophyta</taxon>
        <taxon>Spermatophyta</taxon>
        <taxon>Magnoliopsida</taxon>
        <taxon>eudicotyledons</taxon>
        <taxon>Gunneridae</taxon>
        <taxon>Pentapetalae</taxon>
        <taxon>asterids</taxon>
        <taxon>Ericales</taxon>
        <taxon>Ericaceae</taxon>
        <taxon>Ericoideae</taxon>
        <taxon>Rhodoreae</taxon>
        <taxon>Rhododendron</taxon>
    </lineage>
</organism>
<dbReference type="InterPro" id="IPR029063">
    <property type="entry name" value="SAM-dependent_MTases_sf"/>
</dbReference>
<evidence type="ECO:0000313" key="1">
    <source>
        <dbReference type="EMBL" id="KAG5551336.1"/>
    </source>
</evidence>
<gene>
    <name evidence="1" type="ORF">RHGRI_009674</name>
</gene>
<name>A0AAV6KFW7_9ERIC</name>
<dbReference type="Proteomes" id="UP000823749">
    <property type="component" value="Chromosome 4"/>
</dbReference>
<dbReference type="AlphaFoldDB" id="A0AAV6KFW7"/>
<sequence>MAARQSGLDSFSLFSSSGDKIPLGFGFLDPSEKPPLLPLPACVEVLPSEVSSSVKYAVEPVDLSGLTLLKGRVSTQEVFQLSNSDLVPGKYEGLCECMIYDHGIYMIYLGGLKLWEGSLDLVKSLKSELQDERLSLNGKRVLEVGSSR</sequence>
<keyword evidence="2" id="KW-1185">Reference proteome</keyword>
<accession>A0AAV6KFW7</accession>
<comment type="caution">
    <text evidence="1">The sequence shown here is derived from an EMBL/GenBank/DDBJ whole genome shotgun (WGS) entry which is preliminary data.</text>
</comment>